<dbReference type="Proteomes" id="UP000678016">
    <property type="component" value="Chromosome"/>
</dbReference>
<keyword evidence="2" id="KW-1185">Reference proteome</keyword>
<gene>
    <name evidence="1" type="ORF">KGD83_16040</name>
</gene>
<reference evidence="2" key="1">
    <citation type="submission" date="2021-05" db="EMBL/GenBank/DDBJ databases">
        <title>Direct Submission.</title>
        <authorList>
            <person name="Li K."/>
            <person name="Gao J."/>
        </authorList>
    </citation>
    <scope>NUCLEOTIDE SEQUENCE [LARGE SCALE GENOMIC DNA]</scope>
    <source>
        <strain evidence="2">HDS12</strain>
    </source>
</reference>
<proteinExistence type="predicted"/>
<dbReference type="EMBL" id="CP074132">
    <property type="protein sequence ID" value="QUX26881.1"/>
    <property type="molecule type" value="Genomic_DNA"/>
</dbReference>
<name>A0ABX8BXL7_9ACTN</name>
<protein>
    <submittedName>
        <fullName evidence="1">M48 family metallopeptidase</fullName>
    </submittedName>
</protein>
<evidence type="ECO:0000313" key="1">
    <source>
        <dbReference type="EMBL" id="QUX26881.1"/>
    </source>
</evidence>
<organism evidence="1 2">
    <name type="scientific">Nocardiopsis akebiae</name>
    <dbReference type="NCBI Taxonomy" id="2831968"/>
    <lineage>
        <taxon>Bacteria</taxon>
        <taxon>Bacillati</taxon>
        <taxon>Actinomycetota</taxon>
        <taxon>Actinomycetes</taxon>
        <taxon>Streptosporangiales</taxon>
        <taxon>Nocardiopsidaceae</taxon>
        <taxon>Nocardiopsis</taxon>
    </lineage>
</organism>
<sequence length="44" mass="5321">MRYRNHGKQFKAMMTALVPNWREFDKQRQHVTENVGQGRQEMEG</sequence>
<evidence type="ECO:0000313" key="2">
    <source>
        <dbReference type="Proteomes" id="UP000678016"/>
    </source>
</evidence>
<accession>A0ABX8BXL7</accession>